<reference evidence="2" key="1">
    <citation type="submission" date="2020-08" db="EMBL/GenBank/DDBJ databases">
        <title>Bridging the membrane lipid divide: bacteria of the FCB group superphylum have the potential to synthesize archaeal ether lipids.</title>
        <authorList>
            <person name="Villanueva L."/>
            <person name="von Meijenfeldt F.A.B."/>
            <person name="Westbye A.B."/>
            <person name="Yadav S."/>
            <person name="Hopmans E.C."/>
            <person name="Dutilh B.E."/>
            <person name="Sinninghe Damste J.S."/>
        </authorList>
    </citation>
    <scope>NUCLEOTIDE SEQUENCE</scope>
    <source>
        <strain evidence="2">NIOZ-UU157</strain>
    </source>
</reference>
<protein>
    <submittedName>
        <fullName evidence="2">Uncharacterized protein</fullName>
    </submittedName>
</protein>
<dbReference type="EMBL" id="MW030544">
    <property type="protein sequence ID" value="QPI16221.1"/>
    <property type="molecule type" value="Genomic_DNA"/>
</dbReference>
<name>A0A7S9SUD7_9VIRU</name>
<keyword evidence="1" id="KW-0175">Coiled coil</keyword>
<proteinExistence type="predicted"/>
<accession>A0A7S9SUD7</accession>
<sequence length="189" mass="21611">MNKIPTFNNFNNQELIQETYNLLEGKVSYEHLDEVLNEGIFSFIKGLFINPGKKRKLRKLGDQLFQIKVQIQKMDIEQNDISKLEDELKSKDSNYTPDPAVSVAVNAEEKKKQALQNKEGIIIDQMDAIAGENETLTKYINKVKLEVRMKANDATLKIADGEMERILKKIQKKDAKEVKTLDKELAQAA</sequence>
<gene>
    <name evidence="2" type="ORF">NIOZUU157_00104</name>
</gene>
<evidence type="ECO:0000256" key="1">
    <source>
        <dbReference type="SAM" id="Coils"/>
    </source>
</evidence>
<feature type="coiled-coil region" evidence="1">
    <location>
        <begin position="67"/>
        <end position="94"/>
    </location>
</feature>
<organism evidence="2">
    <name type="scientific">Virus NIOZ-UU157</name>
    <dbReference type="NCBI Taxonomy" id="2763269"/>
    <lineage>
        <taxon>Viruses</taxon>
    </lineage>
</organism>
<evidence type="ECO:0000313" key="2">
    <source>
        <dbReference type="EMBL" id="QPI16221.1"/>
    </source>
</evidence>